<name>A0A0A0L9X5_CUCSA</name>
<accession>A0A0A0L9X5</accession>
<reference evidence="3 4" key="4">
    <citation type="journal article" date="2011" name="BMC Genomics">
        <title>RNA-Seq improves annotation of protein-coding genes in the cucumber genome.</title>
        <authorList>
            <person name="Li Z."/>
            <person name="Zhang Z."/>
            <person name="Yan P."/>
            <person name="Huang S."/>
            <person name="Fei Z."/>
            <person name="Lin K."/>
        </authorList>
    </citation>
    <scope>NUCLEOTIDE SEQUENCE [LARGE SCALE GENOMIC DNA]</scope>
    <source>
        <strain evidence="4">cv. 9930</strain>
    </source>
</reference>
<feature type="chain" id="PRO_5001972853" evidence="2">
    <location>
        <begin position="27"/>
        <end position="114"/>
    </location>
</feature>
<gene>
    <name evidence="3" type="ORF">Csa_3G298070</name>
</gene>
<dbReference type="AlphaFoldDB" id="A0A0A0L9X5"/>
<sequence>MAAATLSIRTTLAIVTLLLVAVGCDAFIASKPVFNLSSDLGKRLIGDIDTDFLMESHVSRILAELRFETMRTPNANSASVVNCERPPRYDSCLGEARDNPPSENCDPYNRANPC</sequence>
<reference evidence="3 4" key="2">
    <citation type="journal article" date="2009" name="PLoS ONE">
        <title>An integrated genetic and cytogenetic map of the cucumber genome.</title>
        <authorList>
            <person name="Ren Y."/>
            <person name="Zhang Z."/>
            <person name="Liu J."/>
            <person name="Staub J.E."/>
            <person name="Han Y."/>
            <person name="Cheng Z."/>
            <person name="Li X."/>
            <person name="Lu J."/>
            <person name="Miao H."/>
            <person name="Kang H."/>
            <person name="Xie B."/>
            <person name="Gu X."/>
            <person name="Wang X."/>
            <person name="Du Y."/>
            <person name="Jin W."/>
            <person name="Huang S."/>
        </authorList>
    </citation>
    <scope>NUCLEOTIDE SEQUENCE [LARGE SCALE GENOMIC DNA]</scope>
    <source>
        <strain evidence="4">cv. 9930</strain>
    </source>
</reference>
<evidence type="ECO:0000256" key="1">
    <source>
        <dbReference type="SAM" id="MobiDB-lite"/>
    </source>
</evidence>
<dbReference type="Gramene" id="KGN57779">
    <property type="protein sequence ID" value="KGN57779"/>
    <property type="gene ID" value="Csa_3G298070"/>
</dbReference>
<reference evidence="3 4" key="1">
    <citation type="journal article" date="2009" name="Nat. Genet.">
        <title>The genome of the cucumber, Cucumis sativus L.</title>
        <authorList>
            <person name="Huang S."/>
            <person name="Li R."/>
            <person name="Zhang Z."/>
            <person name="Li L."/>
            <person name="Gu X."/>
            <person name="Fan W."/>
            <person name="Lucas W.J."/>
            <person name="Wang X."/>
            <person name="Xie B."/>
            <person name="Ni P."/>
            <person name="Ren Y."/>
            <person name="Zhu H."/>
            <person name="Li J."/>
            <person name="Lin K."/>
            <person name="Jin W."/>
            <person name="Fei Z."/>
            <person name="Li G."/>
            <person name="Staub J."/>
            <person name="Kilian A."/>
            <person name="van der Vossen E.A."/>
            <person name="Wu Y."/>
            <person name="Guo J."/>
            <person name="He J."/>
            <person name="Jia Z."/>
            <person name="Ren Y."/>
            <person name="Tian G."/>
            <person name="Lu Y."/>
            <person name="Ruan J."/>
            <person name="Qian W."/>
            <person name="Wang M."/>
            <person name="Huang Q."/>
            <person name="Li B."/>
            <person name="Xuan Z."/>
            <person name="Cao J."/>
            <person name="Asan"/>
            <person name="Wu Z."/>
            <person name="Zhang J."/>
            <person name="Cai Q."/>
            <person name="Bai Y."/>
            <person name="Zhao B."/>
            <person name="Han Y."/>
            <person name="Li Y."/>
            <person name="Li X."/>
            <person name="Wang S."/>
            <person name="Shi Q."/>
            <person name="Liu S."/>
            <person name="Cho W.K."/>
            <person name="Kim J.Y."/>
            <person name="Xu Y."/>
            <person name="Heller-Uszynska K."/>
            <person name="Miao H."/>
            <person name="Cheng Z."/>
            <person name="Zhang S."/>
            <person name="Wu J."/>
            <person name="Yang Y."/>
            <person name="Kang H."/>
            <person name="Li M."/>
            <person name="Liang H."/>
            <person name="Ren X."/>
            <person name="Shi Z."/>
            <person name="Wen M."/>
            <person name="Jian M."/>
            <person name="Yang H."/>
            <person name="Zhang G."/>
            <person name="Yang Z."/>
            <person name="Chen R."/>
            <person name="Liu S."/>
            <person name="Li J."/>
            <person name="Ma L."/>
            <person name="Liu H."/>
            <person name="Zhou Y."/>
            <person name="Zhao J."/>
            <person name="Fang X."/>
            <person name="Li G."/>
            <person name="Fang L."/>
            <person name="Li Y."/>
            <person name="Liu D."/>
            <person name="Zheng H."/>
            <person name="Zhang Y."/>
            <person name="Qin N."/>
            <person name="Li Z."/>
            <person name="Yang G."/>
            <person name="Yang S."/>
            <person name="Bolund L."/>
            <person name="Kristiansen K."/>
            <person name="Zheng H."/>
            <person name="Li S."/>
            <person name="Zhang X."/>
            <person name="Yang H."/>
            <person name="Wang J."/>
            <person name="Sun R."/>
            <person name="Zhang B."/>
            <person name="Jiang S."/>
            <person name="Wang J."/>
            <person name="Du Y."/>
            <person name="Li S."/>
        </authorList>
    </citation>
    <scope>NUCLEOTIDE SEQUENCE [LARGE SCALE GENOMIC DNA]</scope>
    <source>
        <strain evidence="4">cv. 9930</strain>
    </source>
</reference>
<dbReference type="EMBL" id="CM002924">
    <property type="protein sequence ID" value="KGN57779.1"/>
    <property type="molecule type" value="Genomic_DNA"/>
</dbReference>
<feature type="region of interest" description="Disordered" evidence="1">
    <location>
        <begin position="93"/>
        <end position="114"/>
    </location>
</feature>
<protein>
    <submittedName>
        <fullName evidence="3">Uncharacterized protein</fullName>
    </submittedName>
</protein>
<keyword evidence="4" id="KW-1185">Reference proteome</keyword>
<evidence type="ECO:0000313" key="3">
    <source>
        <dbReference type="EMBL" id="KGN57779.1"/>
    </source>
</evidence>
<evidence type="ECO:0000256" key="2">
    <source>
        <dbReference type="SAM" id="SignalP"/>
    </source>
</evidence>
<keyword evidence="2" id="KW-0732">Signal</keyword>
<evidence type="ECO:0000313" key="4">
    <source>
        <dbReference type="Proteomes" id="UP000029981"/>
    </source>
</evidence>
<reference evidence="3 4" key="3">
    <citation type="journal article" date="2010" name="BMC Genomics">
        <title>Transcriptome sequencing and comparative analysis of cucumber flowers with different sex types.</title>
        <authorList>
            <person name="Guo S."/>
            <person name="Zheng Y."/>
            <person name="Joung J.G."/>
            <person name="Liu S."/>
            <person name="Zhang Z."/>
            <person name="Crasta O.R."/>
            <person name="Sobral B.W."/>
            <person name="Xu Y."/>
            <person name="Huang S."/>
            <person name="Fei Z."/>
        </authorList>
    </citation>
    <scope>NUCLEOTIDE SEQUENCE [LARGE SCALE GENOMIC DNA]</scope>
    <source>
        <strain evidence="4">cv. 9930</strain>
    </source>
</reference>
<organism evidence="3 4">
    <name type="scientific">Cucumis sativus</name>
    <name type="common">Cucumber</name>
    <dbReference type="NCBI Taxonomy" id="3659"/>
    <lineage>
        <taxon>Eukaryota</taxon>
        <taxon>Viridiplantae</taxon>
        <taxon>Streptophyta</taxon>
        <taxon>Embryophyta</taxon>
        <taxon>Tracheophyta</taxon>
        <taxon>Spermatophyta</taxon>
        <taxon>Magnoliopsida</taxon>
        <taxon>eudicotyledons</taxon>
        <taxon>Gunneridae</taxon>
        <taxon>Pentapetalae</taxon>
        <taxon>rosids</taxon>
        <taxon>fabids</taxon>
        <taxon>Cucurbitales</taxon>
        <taxon>Cucurbitaceae</taxon>
        <taxon>Benincaseae</taxon>
        <taxon>Cucumis</taxon>
    </lineage>
</organism>
<feature type="signal peptide" evidence="2">
    <location>
        <begin position="1"/>
        <end position="26"/>
    </location>
</feature>
<proteinExistence type="predicted"/>
<dbReference type="Proteomes" id="UP000029981">
    <property type="component" value="Chromosome 3"/>
</dbReference>